<protein>
    <submittedName>
        <fullName evidence="1">Uncharacterized protein</fullName>
    </submittedName>
</protein>
<sequence>MPSSFPDWQMPWITGMSDPQHPQPGTPRTPDAEPVSNMNLDGASDRPRGSAAGSHRGPPPGGSSGYTVKPLGYDPGREEKEELRDVDIIGKRVDLPAEAYLKDNTASQFTSRPGFNTQGKPIQVQLNIFPIIGFETRDIYQYDVSISPEPKNLGPLAKKLWYSAPAQKIMANTGGKWLFDGFKLAWSSKPIDRNEFRVSIDLDADRPNRRRVANSGAKKLMINIDTANTTFWQTKTVAEIGLRMFNEHNEQWSNWGYIEWAEQLRPVPVKDRQGRTEPGRSEAFSLLRRLQKLKFVVKHRGKMHEEKQYVIKDIKFDKSYGREGANSQNVHFDKKMPDGSVRSTTVFQHYQDTYGFRLQYPRLPLIETTRSGMFPMELCNVADFQRYPFKLDPAQTAAMIKFAVTRPEKRKADIMQGFQKLNYTNDPYLAEFGIKVSGNMQITNARLLRNPEVAFGGNAKIDPGVSGRWDLRGKRFLEPNQKPITSWGLVVCGNSCTKQEAEAFASKFAQTYRNHGGNYKVNIHVIQVPFSIGDYGEICLQAWNKIGNHFKLFPELIFFVLPNKNSLVYERIKKSMDCRFCIPSQVLQGGQVKKANAQYMSNVAMKVNAKLGGITCKVAAGPTNPFFQCPTMIMGVDVSHAAPGSAAPSLAAMSVSLDKNATRYAGACEANGSRQEILQSTAFHSMFPRILRHWISIHKTAPQHVYYLRDGVSEGQFAAVLDLELREIRRVFRELNAGTPKITVIIATKRHHIRFFPKPHDKTTGDRNGNPLPGTLVERDATHPHHFDFYLCSHVAIQGTARPVHYQVIYDEANVKPDNLQAMIYQQCYQYARSTTPVSLHPAVYYAHLISNRARAHEDIHASQREIVGGKEGHPSAKHPSDVHTEQSKSTEPPPLLAMNNSNLPRERVVFMNTTMWYI</sequence>
<evidence type="ECO:0000313" key="2">
    <source>
        <dbReference type="Proteomes" id="UP001153332"/>
    </source>
</evidence>
<organism evidence="1 2">
    <name type="scientific">Lasiodiplodia mahajangana</name>
    <dbReference type="NCBI Taxonomy" id="1108764"/>
    <lineage>
        <taxon>Eukaryota</taxon>
        <taxon>Fungi</taxon>
        <taxon>Dikarya</taxon>
        <taxon>Ascomycota</taxon>
        <taxon>Pezizomycotina</taxon>
        <taxon>Dothideomycetes</taxon>
        <taxon>Dothideomycetes incertae sedis</taxon>
        <taxon>Botryosphaeriales</taxon>
        <taxon>Botryosphaeriaceae</taxon>
        <taxon>Lasiodiplodia</taxon>
    </lineage>
</organism>
<evidence type="ECO:0000313" key="1">
    <source>
        <dbReference type="EMBL" id="KAJ8130082.1"/>
    </source>
</evidence>
<dbReference type="EMBL" id="JAPUUL010000586">
    <property type="protein sequence ID" value="KAJ8130082.1"/>
    <property type="molecule type" value="Genomic_DNA"/>
</dbReference>
<proteinExistence type="predicted"/>
<comment type="caution">
    <text evidence="1">The sequence shown here is derived from an EMBL/GenBank/DDBJ whole genome shotgun (WGS) entry which is preliminary data.</text>
</comment>
<keyword evidence="2" id="KW-1185">Reference proteome</keyword>
<reference evidence="1" key="1">
    <citation type="submission" date="2022-12" db="EMBL/GenBank/DDBJ databases">
        <title>Genome Sequence of Lasiodiplodia mahajangana.</title>
        <authorList>
            <person name="Buettner E."/>
        </authorList>
    </citation>
    <scope>NUCLEOTIDE SEQUENCE</scope>
    <source>
        <strain evidence="1">VT137</strain>
    </source>
</reference>
<gene>
    <name evidence="1" type="ORF">O1611_g3549</name>
</gene>
<accession>A0ACC2JRU9</accession>
<name>A0ACC2JRU9_9PEZI</name>
<dbReference type="Proteomes" id="UP001153332">
    <property type="component" value="Unassembled WGS sequence"/>
</dbReference>